<name>A0A0B6YNQ8_9EUPU</name>
<feature type="region of interest" description="Disordered" evidence="1">
    <location>
        <begin position="1"/>
        <end position="119"/>
    </location>
</feature>
<feature type="compositionally biased region" description="Polar residues" evidence="1">
    <location>
        <begin position="94"/>
        <end position="119"/>
    </location>
</feature>
<reference evidence="2" key="1">
    <citation type="submission" date="2014-12" db="EMBL/GenBank/DDBJ databases">
        <title>Insight into the proteome of Arion vulgaris.</title>
        <authorList>
            <person name="Aradska J."/>
            <person name="Bulat T."/>
            <person name="Smidak R."/>
            <person name="Sarate P."/>
            <person name="Gangsoo J."/>
            <person name="Sialana F."/>
            <person name="Bilban M."/>
            <person name="Lubec G."/>
        </authorList>
    </citation>
    <scope>NUCLEOTIDE SEQUENCE</scope>
    <source>
        <tissue evidence="2">Skin</tissue>
    </source>
</reference>
<protein>
    <submittedName>
        <fullName evidence="2">Uncharacterized protein</fullName>
    </submittedName>
</protein>
<organism evidence="2">
    <name type="scientific">Arion vulgaris</name>
    <dbReference type="NCBI Taxonomy" id="1028688"/>
    <lineage>
        <taxon>Eukaryota</taxon>
        <taxon>Metazoa</taxon>
        <taxon>Spiralia</taxon>
        <taxon>Lophotrochozoa</taxon>
        <taxon>Mollusca</taxon>
        <taxon>Gastropoda</taxon>
        <taxon>Heterobranchia</taxon>
        <taxon>Euthyneura</taxon>
        <taxon>Panpulmonata</taxon>
        <taxon>Eupulmonata</taxon>
        <taxon>Stylommatophora</taxon>
        <taxon>Helicina</taxon>
        <taxon>Arionoidea</taxon>
        <taxon>Arionidae</taxon>
        <taxon>Arion</taxon>
    </lineage>
</organism>
<dbReference type="AlphaFoldDB" id="A0A0B6YNQ8"/>
<proteinExistence type="predicted"/>
<evidence type="ECO:0000256" key="1">
    <source>
        <dbReference type="SAM" id="MobiDB-lite"/>
    </source>
</evidence>
<dbReference type="EMBL" id="HACG01011003">
    <property type="protein sequence ID" value="CEK57868.1"/>
    <property type="molecule type" value="Transcribed_RNA"/>
</dbReference>
<evidence type="ECO:0000313" key="2">
    <source>
        <dbReference type="EMBL" id="CEK57868.1"/>
    </source>
</evidence>
<accession>A0A0B6YNQ8</accession>
<feature type="compositionally biased region" description="Low complexity" evidence="1">
    <location>
        <begin position="63"/>
        <end position="93"/>
    </location>
</feature>
<gene>
    <name evidence="2" type="primary">ORF31297</name>
</gene>
<feature type="compositionally biased region" description="Polar residues" evidence="1">
    <location>
        <begin position="31"/>
        <end position="58"/>
    </location>
</feature>
<sequence length="132" mass="14588">MEEKDEDATQFQKQKWEARSSPTHCYIIPITNKQGSSPGASSTTYRESFRSPSGNQGFSRRVASAPSSPISAAPMLPSLLTRSTYTSSTSRQSPMQSDASTLLSSLPSRHNSRDSSFGRSNTTYRDHFTWLS</sequence>